<dbReference type="EMBL" id="AZHW01001013">
    <property type="protein sequence ID" value="ETW94755.1"/>
    <property type="molecule type" value="Genomic_DNA"/>
</dbReference>
<comment type="caution">
    <text evidence="1">The sequence shown here is derived from an EMBL/GenBank/DDBJ whole genome shotgun (WGS) entry which is preliminary data.</text>
</comment>
<sequence>MFPESPAGRITLLRLPLGTTECQPAEPKQLPEELIEL</sequence>
<dbReference type="HOGENOM" id="CLU_3341729_0_0_7"/>
<name>W4LAL4_ENTF1</name>
<dbReference type="AlphaFoldDB" id="W4LAL4"/>
<keyword evidence="2" id="KW-1185">Reference proteome</keyword>
<gene>
    <name evidence="1" type="ORF">ETSY1_33550</name>
</gene>
<evidence type="ECO:0000313" key="2">
    <source>
        <dbReference type="Proteomes" id="UP000019141"/>
    </source>
</evidence>
<dbReference type="Proteomes" id="UP000019141">
    <property type="component" value="Unassembled WGS sequence"/>
</dbReference>
<organism evidence="1 2">
    <name type="scientific">Entotheonella factor</name>
    <dbReference type="NCBI Taxonomy" id="1429438"/>
    <lineage>
        <taxon>Bacteria</taxon>
        <taxon>Pseudomonadati</taxon>
        <taxon>Nitrospinota/Tectimicrobiota group</taxon>
        <taxon>Candidatus Tectimicrobiota</taxon>
        <taxon>Candidatus Entotheonellia</taxon>
        <taxon>Candidatus Entotheonellales</taxon>
        <taxon>Candidatus Entotheonellaceae</taxon>
        <taxon>Candidatus Entotheonella</taxon>
    </lineage>
</organism>
<accession>W4LAL4</accession>
<protein>
    <submittedName>
        <fullName evidence="1">Uncharacterized protein</fullName>
    </submittedName>
</protein>
<proteinExistence type="predicted"/>
<evidence type="ECO:0000313" key="1">
    <source>
        <dbReference type="EMBL" id="ETW94755.1"/>
    </source>
</evidence>
<reference evidence="1 2" key="1">
    <citation type="journal article" date="2014" name="Nature">
        <title>An environmental bacterial taxon with a large and distinct metabolic repertoire.</title>
        <authorList>
            <person name="Wilson M.C."/>
            <person name="Mori T."/>
            <person name="Ruckert C."/>
            <person name="Uria A.R."/>
            <person name="Helf M.J."/>
            <person name="Takada K."/>
            <person name="Gernert C."/>
            <person name="Steffens U.A."/>
            <person name="Heycke N."/>
            <person name="Schmitt S."/>
            <person name="Rinke C."/>
            <person name="Helfrich E.J."/>
            <person name="Brachmann A.O."/>
            <person name="Gurgui C."/>
            <person name="Wakimoto T."/>
            <person name="Kracht M."/>
            <person name="Crusemann M."/>
            <person name="Hentschel U."/>
            <person name="Abe I."/>
            <person name="Matsunaga S."/>
            <person name="Kalinowski J."/>
            <person name="Takeyama H."/>
            <person name="Piel J."/>
        </authorList>
    </citation>
    <scope>NUCLEOTIDE SEQUENCE [LARGE SCALE GENOMIC DNA]</scope>
    <source>
        <strain evidence="2">TSY1</strain>
    </source>
</reference>